<proteinExistence type="predicted"/>
<comment type="caution">
    <text evidence="2">The sequence shown here is derived from an EMBL/GenBank/DDBJ whole genome shotgun (WGS) entry which is preliminary data.</text>
</comment>
<dbReference type="PANTHER" id="PTHR21366">
    <property type="entry name" value="GLYOXALASE FAMILY PROTEIN"/>
    <property type="match status" value="1"/>
</dbReference>
<dbReference type="EMBL" id="JAAXKZ010000009">
    <property type="protein sequence ID" value="NMH90804.1"/>
    <property type="molecule type" value="Genomic_DNA"/>
</dbReference>
<dbReference type="AlphaFoldDB" id="A0A848DDY5"/>
<gene>
    <name evidence="2" type="ORF">HF519_04235</name>
</gene>
<dbReference type="SUPFAM" id="SSF54593">
    <property type="entry name" value="Glyoxalase/Bleomycin resistance protein/Dihydroxybiphenyl dioxygenase"/>
    <property type="match status" value="1"/>
</dbReference>
<dbReference type="Pfam" id="PF00903">
    <property type="entry name" value="Glyoxalase"/>
    <property type="match status" value="1"/>
</dbReference>
<dbReference type="InterPro" id="IPR037523">
    <property type="entry name" value="VOC_core"/>
</dbReference>
<name>A0A848DDY5_9PSEU</name>
<dbReference type="RefSeq" id="WP_169410304.1">
    <property type="nucleotide sequence ID" value="NZ_JAAXKZ010000009.1"/>
</dbReference>
<protein>
    <submittedName>
        <fullName evidence="2">VOC family protein</fullName>
    </submittedName>
</protein>
<dbReference type="Gene3D" id="3.10.180.10">
    <property type="entry name" value="2,3-Dihydroxybiphenyl 1,2-Dioxygenase, domain 1"/>
    <property type="match status" value="1"/>
</dbReference>
<evidence type="ECO:0000313" key="3">
    <source>
        <dbReference type="Proteomes" id="UP000586918"/>
    </source>
</evidence>
<dbReference type="PROSITE" id="PS51819">
    <property type="entry name" value="VOC"/>
    <property type="match status" value="1"/>
</dbReference>
<evidence type="ECO:0000259" key="1">
    <source>
        <dbReference type="PROSITE" id="PS51819"/>
    </source>
</evidence>
<organism evidence="2 3">
    <name type="scientific">Pseudonocardia bannensis</name>
    <dbReference type="NCBI Taxonomy" id="630973"/>
    <lineage>
        <taxon>Bacteria</taxon>
        <taxon>Bacillati</taxon>
        <taxon>Actinomycetota</taxon>
        <taxon>Actinomycetes</taxon>
        <taxon>Pseudonocardiales</taxon>
        <taxon>Pseudonocardiaceae</taxon>
        <taxon>Pseudonocardia</taxon>
    </lineage>
</organism>
<dbReference type="CDD" id="cd06587">
    <property type="entry name" value="VOC"/>
    <property type="match status" value="1"/>
</dbReference>
<dbReference type="InterPro" id="IPR029068">
    <property type="entry name" value="Glyas_Bleomycin-R_OHBP_Dase"/>
</dbReference>
<reference evidence="2 3" key="1">
    <citation type="submission" date="2020-04" db="EMBL/GenBank/DDBJ databases">
        <authorList>
            <person name="Klaysubun C."/>
            <person name="Duangmal K."/>
            <person name="Lipun K."/>
        </authorList>
    </citation>
    <scope>NUCLEOTIDE SEQUENCE [LARGE SCALE GENOMIC DNA]</scope>
    <source>
        <strain evidence="2 3">DSM 45300</strain>
    </source>
</reference>
<sequence length="120" mass="13165">MRVVALDHIVLVTPEPERLIAWYRETLGLEPERLDAWRNGEVPFASLRVCESTIIDVLSGERTGANMEHVALVVDDVDLDALAAEHGVAAPKDLFGARGQGRGIYLRDPDGNGVELRSYA</sequence>
<dbReference type="InterPro" id="IPR050383">
    <property type="entry name" value="GlyoxalaseI/FosfomycinResist"/>
</dbReference>
<evidence type="ECO:0000313" key="2">
    <source>
        <dbReference type="EMBL" id="NMH90804.1"/>
    </source>
</evidence>
<dbReference type="PANTHER" id="PTHR21366:SF14">
    <property type="entry name" value="GLYOXALASE DOMAIN-CONTAINING PROTEIN 5"/>
    <property type="match status" value="1"/>
</dbReference>
<dbReference type="Proteomes" id="UP000586918">
    <property type="component" value="Unassembled WGS sequence"/>
</dbReference>
<keyword evidence="3" id="KW-1185">Reference proteome</keyword>
<dbReference type="InterPro" id="IPR004360">
    <property type="entry name" value="Glyas_Fos-R_dOase_dom"/>
</dbReference>
<accession>A0A848DDY5</accession>
<feature type="domain" description="VOC" evidence="1">
    <location>
        <begin position="5"/>
        <end position="119"/>
    </location>
</feature>